<name>A0ABQ2UZD0_9PSEU</name>
<proteinExistence type="predicted"/>
<evidence type="ECO:0000313" key="2">
    <source>
        <dbReference type="EMBL" id="GGU61537.1"/>
    </source>
</evidence>
<reference evidence="3" key="1">
    <citation type="journal article" date="2019" name="Int. J. Syst. Evol. Microbiol.">
        <title>The Global Catalogue of Microorganisms (GCM) 10K type strain sequencing project: providing services to taxonomists for standard genome sequencing and annotation.</title>
        <authorList>
            <consortium name="The Broad Institute Genomics Platform"/>
            <consortium name="The Broad Institute Genome Sequencing Center for Infectious Disease"/>
            <person name="Wu L."/>
            <person name="Ma J."/>
        </authorList>
    </citation>
    <scope>NUCLEOTIDE SEQUENCE [LARGE SCALE GENOMIC DNA]</scope>
    <source>
        <strain evidence="3">JCM 3296</strain>
    </source>
</reference>
<gene>
    <name evidence="2" type="ORF">GCM10010178_62120</name>
</gene>
<comment type="caution">
    <text evidence="2">The sequence shown here is derived from an EMBL/GenBank/DDBJ whole genome shotgun (WGS) entry which is preliminary data.</text>
</comment>
<feature type="region of interest" description="Disordered" evidence="1">
    <location>
        <begin position="14"/>
        <end position="54"/>
    </location>
</feature>
<sequence length="54" mass="5439">MNDFLMAAASATAGAQAEAEVPSSSEQTLLAGEGGPLDSIIPVDTDNFGAEVDR</sequence>
<protein>
    <submittedName>
        <fullName evidence="2">Uncharacterized protein</fullName>
    </submittedName>
</protein>
<keyword evidence="3" id="KW-1185">Reference proteome</keyword>
<evidence type="ECO:0000313" key="3">
    <source>
        <dbReference type="Proteomes" id="UP000649573"/>
    </source>
</evidence>
<evidence type="ECO:0000256" key="1">
    <source>
        <dbReference type="SAM" id="MobiDB-lite"/>
    </source>
</evidence>
<dbReference type="EMBL" id="BMRE01000035">
    <property type="protein sequence ID" value="GGU61537.1"/>
    <property type="molecule type" value="Genomic_DNA"/>
</dbReference>
<organism evidence="2 3">
    <name type="scientific">Lentzea flava</name>
    <dbReference type="NCBI Taxonomy" id="103732"/>
    <lineage>
        <taxon>Bacteria</taxon>
        <taxon>Bacillati</taxon>
        <taxon>Actinomycetota</taxon>
        <taxon>Actinomycetes</taxon>
        <taxon>Pseudonocardiales</taxon>
        <taxon>Pseudonocardiaceae</taxon>
        <taxon>Lentzea</taxon>
    </lineage>
</organism>
<accession>A0ABQ2UZD0</accession>
<dbReference type="Proteomes" id="UP000649573">
    <property type="component" value="Unassembled WGS sequence"/>
</dbReference>